<gene>
    <name evidence="2" type="ordered locus">Deipr_1559</name>
</gene>
<dbReference type="InterPro" id="IPR001853">
    <property type="entry name" value="DSBA-like_thioredoxin_dom"/>
</dbReference>
<dbReference type="Gene3D" id="3.40.30.10">
    <property type="entry name" value="Glutaredoxin"/>
    <property type="match status" value="1"/>
</dbReference>
<organism evidence="2 3">
    <name type="scientific">Deinococcus proteolyticus (strain ATCC 35074 / DSM 20540 / JCM 6276 / NBRC 101906 / NCIMB 13154 / VKM Ac-1939 / CCM 2703 / MRP)</name>
    <dbReference type="NCBI Taxonomy" id="693977"/>
    <lineage>
        <taxon>Bacteria</taxon>
        <taxon>Thermotogati</taxon>
        <taxon>Deinococcota</taxon>
        <taxon>Deinococci</taxon>
        <taxon>Deinococcales</taxon>
        <taxon>Deinococcaceae</taxon>
        <taxon>Deinococcus</taxon>
    </lineage>
</organism>
<keyword evidence="3" id="KW-1185">Reference proteome</keyword>
<dbReference type="AlphaFoldDB" id="F0RKB8"/>
<dbReference type="STRING" id="693977.Deipr_1559"/>
<dbReference type="PANTHER" id="PTHR13887">
    <property type="entry name" value="GLUTATHIONE S-TRANSFERASE KAPPA"/>
    <property type="match status" value="1"/>
</dbReference>
<protein>
    <recommendedName>
        <fullName evidence="1">DSBA-like thioredoxin domain-containing protein</fullName>
    </recommendedName>
</protein>
<proteinExistence type="predicted"/>
<dbReference type="Pfam" id="PF01323">
    <property type="entry name" value="DSBA"/>
    <property type="match status" value="1"/>
</dbReference>
<dbReference type="PANTHER" id="PTHR13887:SF54">
    <property type="entry name" value="DSBA FAMILY PROTEIN"/>
    <property type="match status" value="1"/>
</dbReference>
<dbReference type="HOGENOM" id="CLU_097497_1_0_0"/>
<dbReference type="Gene3D" id="1.10.472.60">
    <property type="entry name" value="putative protein disulfide isomerase domain"/>
    <property type="match status" value="1"/>
</dbReference>
<evidence type="ECO:0000313" key="2">
    <source>
        <dbReference type="EMBL" id="ADY26697.1"/>
    </source>
</evidence>
<reference evidence="3" key="1">
    <citation type="submission" date="2011-02" db="EMBL/GenBank/DDBJ databases">
        <title>The complete sequence of chromosome of Deinococcus proteolyticus DSM 20540.</title>
        <authorList>
            <consortium name="US DOE Joint Genome Institute (JGI-PGF)"/>
            <person name="Lucas S."/>
            <person name="Copeland A."/>
            <person name="Lapidus A."/>
            <person name="Bruce D."/>
            <person name="Goodwin L."/>
            <person name="Pitluck S."/>
            <person name="Kyrpides N."/>
            <person name="Mavromatis K."/>
            <person name="Pagani I."/>
            <person name="Ivanova N."/>
            <person name="Ovchinnikova G."/>
            <person name="Zeytun A."/>
            <person name="Detter J.C."/>
            <person name="Han C."/>
            <person name="Land M."/>
            <person name="Hauser L."/>
            <person name="Markowitz V."/>
            <person name="Cheng J.-F."/>
            <person name="Hugenholtz P."/>
            <person name="Woyke T."/>
            <person name="Wu D."/>
            <person name="Pukall R."/>
            <person name="Steenblock K."/>
            <person name="Brambilla E."/>
            <person name="Klenk H.-P."/>
            <person name="Eisen J.A."/>
        </authorList>
    </citation>
    <scope>NUCLEOTIDE SEQUENCE [LARGE SCALE GENOMIC DNA]</scope>
    <source>
        <strain evidence="3">ATCC 35074 / DSM 20540 / JCM 6276 / NBRC 101906 / NCIMB 13154 / VKM Ac-1939 / CCM 2703 / MRP</strain>
    </source>
</reference>
<reference evidence="2 3" key="2">
    <citation type="journal article" date="2012" name="Stand. Genomic Sci.">
        <title>Complete genome sequence of the orange-red pigmented, radioresistant Deinococcus proteolyticus type strain (MRP(T)).</title>
        <authorList>
            <person name="Copeland A."/>
            <person name="Zeytun A."/>
            <person name="Yassawong M."/>
            <person name="Nolan M."/>
            <person name="Lucas S."/>
            <person name="Hammon N."/>
            <person name="Deshpande S."/>
            <person name="Cheng J.F."/>
            <person name="Han C."/>
            <person name="Tapia R."/>
            <person name="Goodwin L.A."/>
            <person name="Pitluck S."/>
            <person name="Mavromatis K."/>
            <person name="Liolios K."/>
            <person name="Pagani I."/>
            <person name="Ivanova N."/>
            <person name="Mikhailova N."/>
            <person name="Pati A."/>
            <person name="Chen A."/>
            <person name="Palaniappan K."/>
            <person name="Land M."/>
            <person name="Hauser L."/>
            <person name="Jeffries C.D."/>
            <person name="Brambilla E.M."/>
            <person name="Rohde M."/>
            <person name="Sikorski J."/>
            <person name="Pukall R."/>
            <person name="Goker M."/>
            <person name="Detter J.C."/>
            <person name="Woyke T."/>
            <person name="Bristow J."/>
            <person name="Eisen J.A."/>
            <person name="Markowitz V."/>
            <person name="Hugenholtz P."/>
            <person name="Kyrpides N.C."/>
            <person name="Klenk H.P."/>
            <person name="Lapidus A."/>
        </authorList>
    </citation>
    <scope>NUCLEOTIDE SEQUENCE [LARGE SCALE GENOMIC DNA]</scope>
    <source>
        <strain evidence="3">ATCC 35074 / DSM 20540 / JCM 6276 / NBRC 101906 / NCIMB 13154 / VKM Ac-1939 / CCM 2703 / MRP</strain>
    </source>
</reference>
<dbReference type="GO" id="GO:0016491">
    <property type="term" value="F:oxidoreductase activity"/>
    <property type="evidence" value="ECO:0007669"/>
    <property type="project" value="InterPro"/>
</dbReference>
<dbReference type="KEGG" id="dpt:Deipr_1559"/>
<name>F0RKB8_DEIPM</name>
<dbReference type="InterPro" id="IPR036249">
    <property type="entry name" value="Thioredoxin-like_sf"/>
</dbReference>
<feature type="domain" description="DSBA-like thioredoxin" evidence="1">
    <location>
        <begin position="32"/>
        <end position="207"/>
    </location>
</feature>
<evidence type="ECO:0000259" key="1">
    <source>
        <dbReference type="Pfam" id="PF01323"/>
    </source>
</evidence>
<dbReference type="OrthoDB" id="9813770at2"/>
<sequence length="242" mass="25767">MAGGAVPAESLVRRSIRPACHNPPMTKTKLTYVTDTYCIWCWGFGEALRGFAQQNADRIELEVLPGGLLVGDRVQPVGEKPRVLESAARVANMTGVPTGEGFRRSVEEGSTVLDSGVAARAYWALHSLAPSRGLDIAHALQHAWYWDGLDLHDPAVIGGVARELGLDAAAAARALADPAAEIQALAGFERRQTLDISGYPTLLVHGPHGTQRIGGARATPAKLTAAFEQVLAGETVEEEDEE</sequence>
<dbReference type="eggNOG" id="COG3531">
    <property type="taxonomic scope" value="Bacteria"/>
</dbReference>
<evidence type="ECO:0000313" key="3">
    <source>
        <dbReference type="Proteomes" id="UP000007718"/>
    </source>
</evidence>
<dbReference type="SUPFAM" id="SSF52833">
    <property type="entry name" value="Thioredoxin-like"/>
    <property type="match status" value="1"/>
</dbReference>
<dbReference type="EMBL" id="CP002536">
    <property type="protein sequence ID" value="ADY26697.1"/>
    <property type="molecule type" value="Genomic_DNA"/>
</dbReference>
<accession>F0RKB8</accession>
<dbReference type="Proteomes" id="UP000007718">
    <property type="component" value="Chromosome"/>
</dbReference>